<dbReference type="PANTHER" id="PTHR34611">
    <property type="match status" value="1"/>
</dbReference>
<evidence type="ECO:0000259" key="1">
    <source>
        <dbReference type="Pfam" id="PF04754"/>
    </source>
</evidence>
<dbReference type="InterPro" id="IPR051699">
    <property type="entry name" value="Rpn/YhgA-like_nuclease"/>
</dbReference>
<organism evidence="3 4">
    <name type="scientific">Thioploca ingrica</name>
    <dbReference type="NCBI Taxonomy" id="40754"/>
    <lineage>
        <taxon>Bacteria</taxon>
        <taxon>Pseudomonadati</taxon>
        <taxon>Pseudomonadota</taxon>
        <taxon>Gammaproteobacteria</taxon>
        <taxon>Thiotrichales</taxon>
        <taxon>Thiotrichaceae</taxon>
        <taxon>Thioploca</taxon>
    </lineage>
</organism>
<sequence>MHEQDHSYKLLFSHASMVADLLRGFVHEAWVTELDWATLEKVNHSFISDDLREREDDVIWRVRWANEWIYIYILLEFQSTVDPFMAVRILTYVGLLYQDLIKQQQLTAQDKLPPVFPLVLYNGRSRWSAARNISELIQASPGGLEKYRPQLEYLLVDEGGFSELELVPLHNLVAALFRLENSRTAVDIQRVLTHLLEWLQTPEQNELRRDFTTWLRRVILPRRLPHVYLPELNELQEMRNMLAETVQQWYAEAEAQGLQQGIQKGIQQGMQQGIQQGLQQGMQTGQLKGEQSLFQYQLQAKFGQLAPEVEERIQALNPEALLRCAKRLLTAVTLDEVFQEED</sequence>
<evidence type="ECO:0000313" key="3">
    <source>
        <dbReference type="EMBL" id="BAP57629.1"/>
    </source>
</evidence>
<dbReference type="Proteomes" id="UP000031623">
    <property type="component" value="Chromosome"/>
</dbReference>
<dbReference type="STRING" id="40754.THII_3332"/>
<accession>A0A090AJI8</accession>
<dbReference type="InterPro" id="IPR025587">
    <property type="entry name" value="DUF4351"/>
</dbReference>
<dbReference type="PANTHER" id="PTHR34611:SF2">
    <property type="entry name" value="INACTIVE RECOMBINATION-PROMOTING NUCLEASE-LIKE PROTEIN RPNE-RELATED"/>
    <property type="match status" value="1"/>
</dbReference>
<feature type="domain" description="DUF4351" evidence="2">
    <location>
        <begin position="283"/>
        <end position="336"/>
    </location>
</feature>
<name>A0A090AJI8_9GAMM</name>
<evidence type="ECO:0000313" key="4">
    <source>
        <dbReference type="Proteomes" id="UP000031623"/>
    </source>
</evidence>
<reference evidence="3 4" key="1">
    <citation type="journal article" date="2014" name="ISME J.">
        <title>Ecophysiology of Thioploca ingrica as revealed by the complete genome sequence supplemented with proteomic evidence.</title>
        <authorList>
            <person name="Kojima H."/>
            <person name="Ogura Y."/>
            <person name="Yamamoto N."/>
            <person name="Togashi T."/>
            <person name="Mori H."/>
            <person name="Watanabe T."/>
            <person name="Nemoto F."/>
            <person name="Kurokawa K."/>
            <person name="Hayashi T."/>
            <person name="Fukui M."/>
        </authorList>
    </citation>
    <scope>NUCLEOTIDE SEQUENCE [LARGE SCALE GENOMIC DNA]</scope>
</reference>
<evidence type="ECO:0000259" key="2">
    <source>
        <dbReference type="Pfam" id="PF14261"/>
    </source>
</evidence>
<dbReference type="OrthoDB" id="5623799at2"/>
<dbReference type="HOGENOM" id="CLU_059548_0_1_6"/>
<dbReference type="KEGG" id="tig:THII_3332"/>
<dbReference type="EMBL" id="AP014633">
    <property type="protein sequence ID" value="BAP57629.1"/>
    <property type="molecule type" value="Genomic_DNA"/>
</dbReference>
<proteinExistence type="predicted"/>
<dbReference type="AlphaFoldDB" id="A0A090AJI8"/>
<dbReference type="Pfam" id="PF14261">
    <property type="entry name" value="DUF4351"/>
    <property type="match status" value="1"/>
</dbReference>
<keyword evidence="4" id="KW-1185">Reference proteome</keyword>
<dbReference type="Pfam" id="PF04754">
    <property type="entry name" value="Transposase_31"/>
    <property type="match status" value="1"/>
</dbReference>
<gene>
    <name evidence="3" type="ORF">THII_3332</name>
</gene>
<feature type="domain" description="Transposase (putative) YhgA-like" evidence="1">
    <location>
        <begin position="5"/>
        <end position="206"/>
    </location>
</feature>
<dbReference type="InterPro" id="IPR006842">
    <property type="entry name" value="Transposase_31"/>
</dbReference>
<protein>
    <submittedName>
        <fullName evidence="3">Putative transposase</fullName>
    </submittedName>
</protein>